<reference evidence="6" key="1">
    <citation type="submission" date="2020-11" db="EMBL/GenBank/DDBJ databases">
        <authorList>
            <person name="Tran Van P."/>
        </authorList>
    </citation>
    <scope>NUCLEOTIDE SEQUENCE</scope>
</reference>
<keyword evidence="3" id="KW-0472">Membrane</keyword>
<dbReference type="AlphaFoldDB" id="A0A7R9K4G3"/>
<evidence type="ECO:0000256" key="3">
    <source>
        <dbReference type="ARBA" id="ARBA00023136"/>
    </source>
</evidence>
<dbReference type="GO" id="GO:0046856">
    <property type="term" value="P:phosphatidylinositol dephosphorylation"/>
    <property type="evidence" value="ECO:0007669"/>
    <property type="project" value="InterPro"/>
</dbReference>
<evidence type="ECO:0000256" key="2">
    <source>
        <dbReference type="ARBA" id="ARBA00022801"/>
    </source>
</evidence>
<evidence type="ECO:0000256" key="1">
    <source>
        <dbReference type="ARBA" id="ARBA00004308"/>
    </source>
</evidence>
<feature type="compositionally biased region" description="Basic and acidic residues" evidence="4">
    <location>
        <begin position="63"/>
        <end position="80"/>
    </location>
</feature>
<dbReference type="InterPro" id="IPR043573">
    <property type="entry name" value="Fig4-like"/>
</dbReference>
<dbReference type="PANTHER" id="PTHR45738">
    <property type="entry name" value="POLYPHOSPHOINOSITIDE PHOSPHATASE"/>
    <property type="match status" value="1"/>
</dbReference>
<evidence type="ECO:0000256" key="4">
    <source>
        <dbReference type="SAM" id="MobiDB-lite"/>
    </source>
</evidence>
<evidence type="ECO:0000313" key="6">
    <source>
        <dbReference type="EMBL" id="CAD7601109.1"/>
    </source>
</evidence>
<dbReference type="Pfam" id="PF02383">
    <property type="entry name" value="Syja_N"/>
    <property type="match status" value="1"/>
</dbReference>
<gene>
    <name evidence="6" type="ORF">TGEB3V08_LOCUS7833</name>
</gene>
<protein>
    <recommendedName>
        <fullName evidence="5">SAC domain-containing protein</fullName>
    </recommendedName>
</protein>
<dbReference type="PANTHER" id="PTHR45738:SF5">
    <property type="entry name" value="POLYPHOSPHOINOSITIDE PHOSPHATASE"/>
    <property type="match status" value="1"/>
</dbReference>
<feature type="region of interest" description="Disordered" evidence="4">
    <location>
        <begin position="46"/>
        <end position="85"/>
    </location>
</feature>
<accession>A0A7R9K4G3</accession>
<feature type="region of interest" description="Disordered" evidence="4">
    <location>
        <begin position="1"/>
        <end position="23"/>
    </location>
</feature>
<evidence type="ECO:0000259" key="5">
    <source>
        <dbReference type="PROSITE" id="PS50275"/>
    </source>
</evidence>
<dbReference type="GO" id="GO:0012505">
    <property type="term" value="C:endomembrane system"/>
    <property type="evidence" value="ECO:0007669"/>
    <property type="project" value="UniProtKB-SubCell"/>
</dbReference>
<keyword evidence="2" id="KW-0378">Hydrolase</keyword>
<proteinExistence type="predicted"/>
<sequence>MEIREQVDKCGTSAKKKKKKTGKELATYGVLCVEEICGEFGSESCLKEGQDGEEDTDEAEPEPLPKESAPKHDRPMKAAESHLPTTGQPVNRFVLFRSHSPLLKLSVRNRPNRRFVWNNHLLSQIEQDVHPDWLLYVVHGFVGQSNVSVFGRSMYVTLLARRSSRYAGTRFLKRGANFQGDVANEVETEQMLHDSGVSCLSMGRYSSFVQLRGSIPGHWSQDMTKMVPKPAISFDLADPFAETAGEHFNQLLRRYGSPIIIVNLVKKREKKKHESMLSEEFQSAVKYLNQFLPPDHHIQYISFDMARVNRGKKANVMTKLADIAHSAVCKTGVFQSKSPYYNQDPLSILGQPTGKGPRLQTGVVRVNCVDCLDRTNTAQFAFGKCALGFQLCALGVLNSPLLEFDTDCVRMLEELYEDHGDTLALQYGGSQLVHRIKTYRKTAPWTSQGNDIMQTLSRYYSNTFSGHSCTINHKTHSLELCVLSQDAEKQHTINLFLGLFVPDESQPPIWDQLTDYYLHHSLAMGLKSTRWVLTTLTSSAFSLDEAAYNN</sequence>
<comment type="subcellular location">
    <subcellularLocation>
        <location evidence="1">Endomembrane system</location>
    </subcellularLocation>
</comment>
<dbReference type="EMBL" id="OE842693">
    <property type="protein sequence ID" value="CAD7601109.1"/>
    <property type="molecule type" value="Genomic_DNA"/>
</dbReference>
<dbReference type="GO" id="GO:0043813">
    <property type="term" value="F:phosphatidylinositol-3,5-bisphosphate 5-phosphatase activity"/>
    <property type="evidence" value="ECO:0007669"/>
    <property type="project" value="InterPro"/>
</dbReference>
<dbReference type="PROSITE" id="PS50275">
    <property type="entry name" value="SAC"/>
    <property type="match status" value="1"/>
</dbReference>
<organism evidence="6">
    <name type="scientific">Timema genevievae</name>
    <name type="common">Walking stick</name>
    <dbReference type="NCBI Taxonomy" id="629358"/>
    <lineage>
        <taxon>Eukaryota</taxon>
        <taxon>Metazoa</taxon>
        <taxon>Ecdysozoa</taxon>
        <taxon>Arthropoda</taxon>
        <taxon>Hexapoda</taxon>
        <taxon>Insecta</taxon>
        <taxon>Pterygota</taxon>
        <taxon>Neoptera</taxon>
        <taxon>Polyneoptera</taxon>
        <taxon>Phasmatodea</taxon>
        <taxon>Timematodea</taxon>
        <taxon>Timematoidea</taxon>
        <taxon>Timematidae</taxon>
        <taxon>Timema</taxon>
    </lineage>
</organism>
<feature type="domain" description="SAC" evidence="5">
    <location>
        <begin position="110"/>
        <end position="429"/>
    </location>
</feature>
<dbReference type="InterPro" id="IPR002013">
    <property type="entry name" value="SAC_dom"/>
</dbReference>
<feature type="compositionally biased region" description="Acidic residues" evidence="4">
    <location>
        <begin position="51"/>
        <end position="61"/>
    </location>
</feature>
<name>A0A7R9K4G3_TIMGE</name>